<accession>A0ABN1CCG2</accession>
<gene>
    <name evidence="2" type="ORF">GCM10008937_24910</name>
</gene>
<feature type="transmembrane region" description="Helical" evidence="1">
    <location>
        <begin position="172"/>
        <end position="192"/>
    </location>
</feature>
<organism evidence="2 3">
    <name type="scientific">Deinococcus depolymerans</name>
    <dbReference type="NCBI Taxonomy" id="392408"/>
    <lineage>
        <taxon>Bacteria</taxon>
        <taxon>Thermotogati</taxon>
        <taxon>Deinococcota</taxon>
        <taxon>Deinococci</taxon>
        <taxon>Deinococcales</taxon>
        <taxon>Deinococcaceae</taxon>
        <taxon>Deinococcus</taxon>
    </lineage>
</organism>
<comment type="caution">
    <text evidence="2">The sequence shown here is derived from an EMBL/GenBank/DDBJ whole genome shotgun (WGS) entry which is preliminary data.</text>
</comment>
<keyword evidence="1" id="KW-1133">Transmembrane helix</keyword>
<keyword evidence="1" id="KW-0472">Membrane</keyword>
<name>A0ABN1CCG2_9DEIO</name>
<keyword evidence="3" id="KW-1185">Reference proteome</keyword>
<dbReference type="EMBL" id="BAAADB010000026">
    <property type="protein sequence ID" value="GAA0516308.1"/>
    <property type="molecule type" value="Genomic_DNA"/>
</dbReference>
<keyword evidence="1" id="KW-0812">Transmembrane</keyword>
<evidence type="ECO:0008006" key="4">
    <source>
        <dbReference type="Google" id="ProtNLM"/>
    </source>
</evidence>
<evidence type="ECO:0000256" key="1">
    <source>
        <dbReference type="SAM" id="Phobius"/>
    </source>
</evidence>
<proteinExistence type="predicted"/>
<sequence length="562" mass="61248">MPDLIQDIFRTLLTHPFLAAVLAAAVAITATMLIRTFMTLRHEQAKLTRLITLLDAERDTRGDVDAKLTLWEKQFTGAAGQAVKWTRRLRRLQNPDVHEVVRLAQAPLLTVVAPLRSLPNMLFLLGLFATVIGLSLSIGTLAGPLKAAASTTDPRTLTTSLSSTLSQMKGTFTFTVIGVLLAVISNIFVLYVTTFAARVAHSAQEAVLSIAAYALPSSQAAQLEDLQQLLRESRDFMQSVSEEMKTASENFQTVLTKASSNLDTSTTKLSGVAEQVTRSLVTVTTNVQETSQRIVEGAKQIGDGVGVLRSAQQDLGRAFTDVQTMLRDSHENLMTLAGKQLDGIDDVGRRVMDSNLTLVNRLGGLQNNLQDTLTKFDTAGKTYTQETLGVINTMKSGFGTLGERMDSVLAKHQQETNEVARKLGQVADAMQALSDRLDPRLLPKEEWTAVVQAVQTLASEATKFDDVKQALAGQNEQSSRMLEVLQILPPILERLHGLHGQNSDAAGQFTQLHDILKTLPNTIDTSLQQLSYEVGKGNTTLKSLEKIMLSARTSRTAGTMRP</sequence>
<reference evidence="2 3" key="1">
    <citation type="journal article" date="2019" name="Int. J. Syst. Evol. Microbiol.">
        <title>The Global Catalogue of Microorganisms (GCM) 10K type strain sequencing project: providing services to taxonomists for standard genome sequencing and annotation.</title>
        <authorList>
            <consortium name="The Broad Institute Genomics Platform"/>
            <consortium name="The Broad Institute Genome Sequencing Center for Infectious Disease"/>
            <person name="Wu L."/>
            <person name="Ma J."/>
        </authorList>
    </citation>
    <scope>NUCLEOTIDE SEQUENCE [LARGE SCALE GENOMIC DNA]</scope>
    <source>
        <strain evidence="2 3">JCM 14368</strain>
    </source>
</reference>
<feature type="transmembrane region" description="Helical" evidence="1">
    <location>
        <begin position="122"/>
        <end position="142"/>
    </location>
</feature>
<feature type="transmembrane region" description="Helical" evidence="1">
    <location>
        <begin position="12"/>
        <end position="34"/>
    </location>
</feature>
<protein>
    <recommendedName>
        <fullName evidence="4">Methyl-accepting chemotaxis protein</fullName>
    </recommendedName>
</protein>
<dbReference type="RefSeq" id="WP_343759350.1">
    <property type="nucleotide sequence ID" value="NZ_BAAADB010000026.1"/>
</dbReference>
<evidence type="ECO:0000313" key="3">
    <source>
        <dbReference type="Proteomes" id="UP001500191"/>
    </source>
</evidence>
<dbReference type="Proteomes" id="UP001500191">
    <property type="component" value="Unassembled WGS sequence"/>
</dbReference>
<evidence type="ECO:0000313" key="2">
    <source>
        <dbReference type="EMBL" id="GAA0516308.1"/>
    </source>
</evidence>